<keyword evidence="7" id="KW-0418">Kinase</keyword>
<dbReference type="GO" id="GO:0005524">
    <property type="term" value="F:ATP binding"/>
    <property type="evidence" value="ECO:0007669"/>
    <property type="project" value="UniProtKB-KW"/>
</dbReference>
<evidence type="ECO:0000259" key="13">
    <source>
        <dbReference type="PROSITE" id="PS50927"/>
    </source>
</evidence>
<evidence type="ECO:0000256" key="7">
    <source>
        <dbReference type="ARBA" id="ARBA00022777"/>
    </source>
</evidence>
<evidence type="ECO:0000313" key="14">
    <source>
        <dbReference type="EMBL" id="SPC95199.1"/>
    </source>
</evidence>
<dbReference type="Gene3D" id="3.30.200.20">
    <property type="entry name" value="Phosphorylase Kinase, domain 1"/>
    <property type="match status" value="1"/>
</dbReference>
<dbReference type="InterPro" id="IPR036426">
    <property type="entry name" value="Bulb-type_lectin_dom_sf"/>
</dbReference>
<feature type="domain" description="Protein kinase" evidence="12">
    <location>
        <begin position="173"/>
        <end position="468"/>
    </location>
</feature>
<dbReference type="Pfam" id="PF07714">
    <property type="entry name" value="PK_Tyr_Ser-Thr"/>
    <property type="match status" value="1"/>
</dbReference>
<reference evidence="14" key="1">
    <citation type="submission" date="2018-02" db="EMBL/GenBank/DDBJ databases">
        <authorList>
            <person name="Cohen D.B."/>
            <person name="Kent A.D."/>
        </authorList>
    </citation>
    <scope>NUCLEOTIDE SEQUENCE</scope>
</reference>
<evidence type="ECO:0000256" key="8">
    <source>
        <dbReference type="ARBA" id="ARBA00022840"/>
    </source>
</evidence>
<dbReference type="Pfam" id="PF11883">
    <property type="entry name" value="DUF3403"/>
    <property type="match status" value="1"/>
</dbReference>
<proteinExistence type="predicted"/>
<dbReference type="InterPro" id="IPR001480">
    <property type="entry name" value="Bulb-type_lectin_dom"/>
</dbReference>
<feature type="domain" description="Bulb-type lectin" evidence="13">
    <location>
        <begin position="25"/>
        <end position="147"/>
    </location>
</feature>
<dbReference type="SUPFAM" id="SSF56112">
    <property type="entry name" value="Protein kinase-like (PK-like)"/>
    <property type="match status" value="1"/>
</dbReference>
<dbReference type="InterPro" id="IPR021820">
    <property type="entry name" value="S-locus_recpt_kinase_C"/>
</dbReference>
<dbReference type="Gene3D" id="1.10.510.10">
    <property type="entry name" value="Transferase(Phosphotransferase) domain 1"/>
    <property type="match status" value="1"/>
</dbReference>
<keyword evidence="9" id="KW-1015">Disulfide bond</keyword>
<dbReference type="Pfam" id="PF01453">
    <property type="entry name" value="B_lectin"/>
    <property type="match status" value="1"/>
</dbReference>
<dbReference type="InterPro" id="IPR001245">
    <property type="entry name" value="Ser-Thr/Tyr_kinase_cat_dom"/>
</dbReference>
<evidence type="ECO:0000256" key="2">
    <source>
        <dbReference type="ARBA" id="ARBA00022475"/>
    </source>
</evidence>
<name>A0A2N9G774_FAGSY</name>
<dbReference type="PROSITE" id="PS50011">
    <property type="entry name" value="PROTEIN_KINASE_DOM"/>
    <property type="match status" value="1"/>
</dbReference>
<dbReference type="CDD" id="cd00028">
    <property type="entry name" value="B_lectin"/>
    <property type="match status" value="1"/>
</dbReference>
<dbReference type="PROSITE" id="PS50927">
    <property type="entry name" value="BULB_LECTIN"/>
    <property type="match status" value="1"/>
</dbReference>
<dbReference type="GO" id="GO:0004674">
    <property type="term" value="F:protein serine/threonine kinase activity"/>
    <property type="evidence" value="ECO:0007669"/>
    <property type="project" value="UniProtKB-KW"/>
</dbReference>
<evidence type="ECO:0000256" key="11">
    <source>
        <dbReference type="SAM" id="SignalP"/>
    </source>
</evidence>
<evidence type="ECO:0000259" key="12">
    <source>
        <dbReference type="PROSITE" id="PS50011"/>
    </source>
</evidence>
<evidence type="ECO:0000256" key="3">
    <source>
        <dbReference type="ARBA" id="ARBA00022527"/>
    </source>
</evidence>
<dbReference type="SUPFAM" id="SSF51110">
    <property type="entry name" value="alpha-D-mannose-specific plant lectins"/>
    <property type="match status" value="1"/>
</dbReference>
<keyword evidence="10" id="KW-0325">Glycoprotein</keyword>
<protein>
    <recommendedName>
        <fullName evidence="15">Bulb-type lectin domain-containing protein</fullName>
    </recommendedName>
</protein>
<dbReference type="PANTHER" id="PTHR27002:SF900">
    <property type="entry name" value="S-LOCUS LECTIN KINASE FAMILY PROTEIN"/>
    <property type="match status" value="1"/>
</dbReference>
<evidence type="ECO:0000256" key="4">
    <source>
        <dbReference type="ARBA" id="ARBA00022679"/>
    </source>
</evidence>
<keyword evidence="3" id="KW-0723">Serine/threonine-protein kinase</keyword>
<dbReference type="InterPro" id="IPR000719">
    <property type="entry name" value="Prot_kinase_dom"/>
</dbReference>
<dbReference type="InterPro" id="IPR011009">
    <property type="entry name" value="Kinase-like_dom_sf"/>
</dbReference>
<dbReference type="Gene3D" id="2.90.10.10">
    <property type="entry name" value="Bulb-type lectin domain"/>
    <property type="match status" value="1"/>
</dbReference>
<accession>A0A2N9G774</accession>
<keyword evidence="2" id="KW-0472">Membrane</keyword>
<evidence type="ECO:0000256" key="10">
    <source>
        <dbReference type="ARBA" id="ARBA00023180"/>
    </source>
</evidence>
<keyword evidence="2" id="KW-1003">Cell membrane</keyword>
<feature type="signal peptide" evidence="11">
    <location>
        <begin position="1"/>
        <end position="24"/>
    </location>
</feature>
<dbReference type="AlphaFoldDB" id="A0A2N9G774"/>
<keyword evidence="8" id="KW-0067">ATP-binding</keyword>
<comment type="subcellular location">
    <subcellularLocation>
        <location evidence="1">Cell membrane</location>
        <topology evidence="1">Single-pass type I membrane protein</topology>
    </subcellularLocation>
</comment>
<dbReference type="FunFam" id="1.10.510.10:FF:001722">
    <property type="entry name" value="G-type lectin S-receptor-like serine/threonine-protein kinase B120"/>
    <property type="match status" value="1"/>
</dbReference>
<evidence type="ECO:0000256" key="6">
    <source>
        <dbReference type="ARBA" id="ARBA00022741"/>
    </source>
</evidence>
<dbReference type="SMART" id="SM00108">
    <property type="entry name" value="B_lectin"/>
    <property type="match status" value="1"/>
</dbReference>
<keyword evidence="4" id="KW-0808">Transferase</keyword>
<organism evidence="14">
    <name type="scientific">Fagus sylvatica</name>
    <name type="common">Beechnut</name>
    <dbReference type="NCBI Taxonomy" id="28930"/>
    <lineage>
        <taxon>Eukaryota</taxon>
        <taxon>Viridiplantae</taxon>
        <taxon>Streptophyta</taxon>
        <taxon>Embryophyta</taxon>
        <taxon>Tracheophyta</taxon>
        <taxon>Spermatophyta</taxon>
        <taxon>Magnoliopsida</taxon>
        <taxon>eudicotyledons</taxon>
        <taxon>Gunneridae</taxon>
        <taxon>Pentapetalae</taxon>
        <taxon>rosids</taxon>
        <taxon>fabids</taxon>
        <taxon>Fagales</taxon>
        <taxon>Fagaceae</taxon>
        <taxon>Fagus</taxon>
    </lineage>
</organism>
<evidence type="ECO:0000256" key="9">
    <source>
        <dbReference type="ARBA" id="ARBA00023157"/>
    </source>
</evidence>
<evidence type="ECO:0000256" key="5">
    <source>
        <dbReference type="ARBA" id="ARBA00022729"/>
    </source>
</evidence>
<feature type="chain" id="PRO_5014627669" description="Bulb-type lectin domain-containing protein" evidence="11">
    <location>
        <begin position="25"/>
        <end position="506"/>
    </location>
</feature>
<keyword evidence="5 11" id="KW-0732">Signal</keyword>
<dbReference type="PANTHER" id="PTHR27002">
    <property type="entry name" value="RECEPTOR-LIKE SERINE/THREONINE-PROTEIN KINASE SD1-8"/>
    <property type="match status" value="1"/>
</dbReference>
<evidence type="ECO:0008006" key="15">
    <source>
        <dbReference type="Google" id="ProtNLM"/>
    </source>
</evidence>
<evidence type="ECO:0000256" key="1">
    <source>
        <dbReference type="ARBA" id="ARBA00004251"/>
    </source>
</evidence>
<sequence length="506" mass="56067">MDIFAFLLMISSCSLVFLSDFSNAADSITQSQSLRDDMTLVSKDGSFELGFFNPGSSKNRYLGIWFKNIPVKTVVWVANRLNPINDSSGMLMVNSSGSLVLLSQNSTTVVWSANSTKQASNPIVQLLDSGNLVEWRLSAWKSPEDPSPGELTFGIELNNYPEIVMKKGSEKYFRTSSWNGLGYSGVPELKANQVFNYSFVSNKDEAYSNSDIRGEGSGCAIWYGDLIDIRQISNGYDANGQDIYIRMHASDLEKLENNVMIDQNIEGQREDQELPLFNLATIVAATNNFSSNNKLGEGGFGPVYKGTLTDGQEIAVKRLSQGFWTRINKMSPKISDFGMARICGGDQIEGNTNRVVGTYGYMAPEYAIDGLFSIKSDVFSFGILLLEILGGKKNRGSFHPDHSLNLVGHAWKLWKEGRPLELIDTCLEDSCILSEVVRCLHISFLCLQQHPEDRPNMSYVVMMLHSENSLPEPKEPGFFVGKKSSLLGENQSSSTNEITVSLLEAR</sequence>
<gene>
    <name evidence="14" type="ORF">FSB_LOCUS23081</name>
</gene>
<keyword evidence="6" id="KW-0547">Nucleotide-binding</keyword>
<dbReference type="FunFam" id="2.90.10.10:FF:000001">
    <property type="entry name" value="G-type lectin S-receptor-like serine/threonine-protein kinase"/>
    <property type="match status" value="1"/>
</dbReference>
<dbReference type="EMBL" id="OIVN01001549">
    <property type="protein sequence ID" value="SPC95199.1"/>
    <property type="molecule type" value="Genomic_DNA"/>
</dbReference>
<dbReference type="GO" id="GO:0005886">
    <property type="term" value="C:plasma membrane"/>
    <property type="evidence" value="ECO:0007669"/>
    <property type="project" value="UniProtKB-SubCell"/>
</dbReference>